<name>A0A5B9W9Q4_9BACT</name>
<dbReference type="KEGG" id="agv:OJF2_58430"/>
<dbReference type="AlphaFoldDB" id="A0A5B9W9Q4"/>
<feature type="region of interest" description="Disordered" evidence="1">
    <location>
        <begin position="55"/>
        <end position="96"/>
    </location>
</feature>
<accession>A0A5B9W9Q4</accession>
<sequence length="253" mass="26957">MPCGCRTAGKASRSGSRDDPTREMPCLPESLGRSGLVCREEPLLLEVGGLELVLPSRDDAPDLSARRPAPDSRIAVPLVAGRPPRPAGPRPRPGRAARRMLDANARLSCRRLGVASKPNAVLRPSRRRSSFVAYPPASCPTHGLPAPRVASRIRRPAGVGGGSSRGCRRLSGRRGRWCRRSTGGGDRSPHGVAFRPCTWDQGAVAQAATGCTSGAPFLHESRSPTQQSDTRAGRRNAVPSRQGLDNGRLMTEL</sequence>
<feature type="region of interest" description="Disordered" evidence="1">
    <location>
        <begin position="213"/>
        <end position="253"/>
    </location>
</feature>
<evidence type="ECO:0000256" key="1">
    <source>
        <dbReference type="SAM" id="MobiDB-lite"/>
    </source>
</evidence>
<keyword evidence="3" id="KW-1185">Reference proteome</keyword>
<evidence type="ECO:0000313" key="2">
    <source>
        <dbReference type="EMBL" id="QEH37256.1"/>
    </source>
</evidence>
<protein>
    <submittedName>
        <fullName evidence="2">Uncharacterized protein</fullName>
    </submittedName>
</protein>
<evidence type="ECO:0000313" key="3">
    <source>
        <dbReference type="Proteomes" id="UP000324233"/>
    </source>
</evidence>
<proteinExistence type="predicted"/>
<dbReference type="Proteomes" id="UP000324233">
    <property type="component" value="Chromosome"/>
</dbReference>
<feature type="region of interest" description="Disordered" evidence="1">
    <location>
        <begin position="1"/>
        <end position="30"/>
    </location>
</feature>
<reference evidence="2 3" key="1">
    <citation type="submission" date="2019-08" db="EMBL/GenBank/DDBJ databases">
        <title>Deep-cultivation of Planctomycetes and their phenomic and genomic characterization uncovers novel biology.</title>
        <authorList>
            <person name="Wiegand S."/>
            <person name="Jogler M."/>
            <person name="Boedeker C."/>
            <person name="Pinto D."/>
            <person name="Vollmers J."/>
            <person name="Rivas-Marin E."/>
            <person name="Kohn T."/>
            <person name="Peeters S.H."/>
            <person name="Heuer A."/>
            <person name="Rast P."/>
            <person name="Oberbeckmann S."/>
            <person name="Bunk B."/>
            <person name="Jeske O."/>
            <person name="Meyerdierks A."/>
            <person name="Storesund J.E."/>
            <person name="Kallscheuer N."/>
            <person name="Luecker S."/>
            <person name="Lage O.M."/>
            <person name="Pohl T."/>
            <person name="Merkel B.J."/>
            <person name="Hornburger P."/>
            <person name="Mueller R.-W."/>
            <person name="Bruemmer F."/>
            <person name="Labrenz M."/>
            <person name="Spormann A.M."/>
            <person name="Op den Camp H."/>
            <person name="Overmann J."/>
            <person name="Amann R."/>
            <person name="Jetten M.S.M."/>
            <person name="Mascher T."/>
            <person name="Medema M.H."/>
            <person name="Devos D.P."/>
            <person name="Kaster A.-K."/>
            <person name="Ovreas L."/>
            <person name="Rohde M."/>
            <person name="Galperin M.Y."/>
            <person name="Jogler C."/>
        </authorList>
    </citation>
    <scope>NUCLEOTIDE SEQUENCE [LARGE SCALE GENOMIC DNA]</scope>
    <source>
        <strain evidence="2 3">OJF2</strain>
    </source>
</reference>
<feature type="compositionally biased region" description="Basic and acidic residues" evidence="1">
    <location>
        <begin position="56"/>
        <end position="70"/>
    </location>
</feature>
<gene>
    <name evidence="2" type="ORF">OJF2_58430</name>
</gene>
<organism evidence="2 3">
    <name type="scientific">Aquisphaera giovannonii</name>
    <dbReference type="NCBI Taxonomy" id="406548"/>
    <lineage>
        <taxon>Bacteria</taxon>
        <taxon>Pseudomonadati</taxon>
        <taxon>Planctomycetota</taxon>
        <taxon>Planctomycetia</taxon>
        <taxon>Isosphaerales</taxon>
        <taxon>Isosphaeraceae</taxon>
        <taxon>Aquisphaera</taxon>
    </lineage>
</organism>
<dbReference type="EMBL" id="CP042997">
    <property type="protein sequence ID" value="QEH37256.1"/>
    <property type="molecule type" value="Genomic_DNA"/>
</dbReference>